<accession>J9FXN9</accession>
<organism evidence="1">
    <name type="scientific">gut metagenome</name>
    <dbReference type="NCBI Taxonomy" id="749906"/>
    <lineage>
        <taxon>unclassified sequences</taxon>
        <taxon>metagenomes</taxon>
        <taxon>organismal metagenomes</taxon>
    </lineage>
</organism>
<comment type="caution">
    <text evidence="1">The sequence shown here is derived from an EMBL/GenBank/DDBJ whole genome shotgun (WGS) entry which is preliminary data.</text>
</comment>
<protein>
    <submittedName>
        <fullName evidence="1">Uncharacterized protein</fullName>
    </submittedName>
</protein>
<name>J9FXN9_9ZZZZ</name>
<gene>
    <name evidence="1" type="ORF">EVA_19789</name>
</gene>
<sequence length="40" mass="4835">MFSLFFLDNPSNLRSPFILQTFLRNRVIIFNLTHQGIFYI</sequence>
<dbReference type="EMBL" id="AMCI01007756">
    <property type="protein sequence ID" value="EJW92104.1"/>
    <property type="molecule type" value="Genomic_DNA"/>
</dbReference>
<reference evidence="1" key="1">
    <citation type="journal article" date="2012" name="PLoS ONE">
        <title>Gene sets for utilization of primary and secondary nutrition supplies in the distal gut of endangered iberian lynx.</title>
        <authorList>
            <person name="Alcaide M."/>
            <person name="Messina E."/>
            <person name="Richter M."/>
            <person name="Bargiela R."/>
            <person name="Peplies J."/>
            <person name="Huws S.A."/>
            <person name="Newbold C.J."/>
            <person name="Golyshin P.N."/>
            <person name="Simon M.A."/>
            <person name="Lopez G."/>
            <person name="Yakimov M.M."/>
            <person name="Ferrer M."/>
        </authorList>
    </citation>
    <scope>NUCLEOTIDE SEQUENCE</scope>
</reference>
<evidence type="ECO:0000313" key="1">
    <source>
        <dbReference type="EMBL" id="EJW92104.1"/>
    </source>
</evidence>
<proteinExistence type="predicted"/>
<dbReference type="AlphaFoldDB" id="J9FXN9"/>